<dbReference type="CDD" id="cd16922">
    <property type="entry name" value="HATPase_EvgS-ArcB-TorS-like"/>
    <property type="match status" value="1"/>
</dbReference>
<proteinExistence type="predicted"/>
<evidence type="ECO:0000256" key="4">
    <source>
        <dbReference type="ARBA" id="ARBA00022679"/>
    </source>
</evidence>
<dbReference type="PROSITE" id="PS50112">
    <property type="entry name" value="PAS"/>
    <property type="match status" value="3"/>
</dbReference>
<evidence type="ECO:0000313" key="10">
    <source>
        <dbReference type="Proteomes" id="UP001597158"/>
    </source>
</evidence>
<dbReference type="Proteomes" id="UP001597158">
    <property type="component" value="Unassembled WGS sequence"/>
</dbReference>
<evidence type="ECO:0000259" key="8">
    <source>
        <dbReference type="PROSITE" id="PS50113"/>
    </source>
</evidence>
<feature type="domain" description="Histidine kinase" evidence="6">
    <location>
        <begin position="393"/>
        <end position="617"/>
    </location>
</feature>
<dbReference type="InterPro" id="IPR003594">
    <property type="entry name" value="HATPase_dom"/>
</dbReference>
<dbReference type="SUPFAM" id="SSF55874">
    <property type="entry name" value="ATPase domain of HSP90 chaperone/DNA topoisomerase II/histidine kinase"/>
    <property type="match status" value="1"/>
</dbReference>
<evidence type="ECO:0000313" key="9">
    <source>
        <dbReference type="EMBL" id="MFD1264292.1"/>
    </source>
</evidence>
<dbReference type="RefSeq" id="WP_277830921.1">
    <property type="nucleotide sequence ID" value="NZ_JARQZE010000002.1"/>
</dbReference>
<keyword evidence="5" id="KW-0418">Kinase</keyword>
<accession>A0ABW3WH50</accession>
<dbReference type="InterPro" id="IPR013767">
    <property type="entry name" value="PAS_fold"/>
</dbReference>
<reference evidence="10" key="1">
    <citation type="journal article" date="2019" name="Int. J. Syst. Evol. Microbiol.">
        <title>The Global Catalogue of Microorganisms (GCM) 10K type strain sequencing project: providing services to taxonomists for standard genome sequencing and annotation.</title>
        <authorList>
            <consortium name="The Broad Institute Genomics Platform"/>
            <consortium name="The Broad Institute Genome Sequencing Center for Infectious Disease"/>
            <person name="Wu L."/>
            <person name="Ma J."/>
        </authorList>
    </citation>
    <scope>NUCLEOTIDE SEQUENCE [LARGE SCALE GENOMIC DNA]</scope>
    <source>
        <strain evidence="10">CCUG 48884</strain>
    </source>
</reference>
<dbReference type="Pfam" id="PF02518">
    <property type="entry name" value="HATPase_c"/>
    <property type="match status" value="1"/>
</dbReference>
<feature type="domain" description="PAS" evidence="7">
    <location>
        <begin position="127"/>
        <end position="180"/>
    </location>
</feature>
<sequence>MATDACGLFLEEGPDAVLVVDPRGTVLYWGSRAEEIFGHRADEVVGRALSEILVPADGLDDERGMMREVLENGYAAIESLRRRKDGSLLYVSILCRTVPDASGQAEHVVVTIKDVTELKAARDAKLMNARYRNLLESMPDGIVMINAAGYIVFSNSQAESMFGYASGTLHGRMVESLLPERFRGAHVRHRVTYFGQLRTRTMGSGLELFGLRQDGTEFPVEISLSPLATDEGAFVMSAIRDVSGRKKAEQKFRGLLESAPDAMVIVDRAGRIVLVNTQAERLFGYTRTELADESIEMLLPERYRSQHPGHRKAFFADPRVRPMGVGLELYGRRKNGDEFPVEISLSPLETEDGMLVSSAIRDITERKRFECALQQKNVELARANAAKDHFLANMSHELRTPLNAIIGFTGTLLMKLPGPLNEAQHKQLRTVQSSAQHLLALINDLLDIAKIEAGKIELSPEIIDCRALIDDIVGTLRPEAERRRLDLSVEAPPGACPLSTDRRAFSQIVINLVQNAIKFTEEGCVVLRLARMREGAAEVVAVTVSDTGMGISEEDQTRLFAPFSRIAAKRGKGAEGAEGTGLGLHLSQKLAEALGGRIIVQSAPGRGSSFTLVLPGG</sequence>
<dbReference type="Gene3D" id="3.30.565.10">
    <property type="entry name" value="Histidine kinase-like ATPase, C-terminal domain"/>
    <property type="match status" value="1"/>
</dbReference>
<dbReference type="EMBL" id="JBHTMC010000024">
    <property type="protein sequence ID" value="MFD1264292.1"/>
    <property type="molecule type" value="Genomic_DNA"/>
</dbReference>
<dbReference type="InterPro" id="IPR036890">
    <property type="entry name" value="HATPase_C_sf"/>
</dbReference>
<feature type="domain" description="PAS" evidence="7">
    <location>
        <begin position="10"/>
        <end position="73"/>
    </location>
</feature>
<dbReference type="PROSITE" id="PS50109">
    <property type="entry name" value="HIS_KIN"/>
    <property type="match status" value="1"/>
</dbReference>
<dbReference type="SMART" id="SM00388">
    <property type="entry name" value="HisKA"/>
    <property type="match status" value="1"/>
</dbReference>
<dbReference type="Pfam" id="PF13426">
    <property type="entry name" value="PAS_9"/>
    <property type="match status" value="1"/>
</dbReference>
<protein>
    <recommendedName>
        <fullName evidence="2">histidine kinase</fullName>
        <ecNumber evidence="2">2.7.13.3</ecNumber>
    </recommendedName>
</protein>
<dbReference type="SMART" id="SM00387">
    <property type="entry name" value="HATPase_c"/>
    <property type="match status" value="1"/>
</dbReference>
<organism evidence="9 10">
    <name type="scientific">Thauera mechernichensis</name>
    <dbReference type="NCBI Taxonomy" id="82788"/>
    <lineage>
        <taxon>Bacteria</taxon>
        <taxon>Pseudomonadati</taxon>
        <taxon>Pseudomonadota</taxon>
        <taxon>Betaproteobacteria</taxon>
        <taxon>Rhodocyclales</taxon>
        <taxon>Zoogloeaceae</taxon>
        <taxon>Thauera</taxon>
    </lineage>
</organism>
<dbReference type="CDD" id="cd00082">
    <property type="entry name" value="HisKA"/>
    <property type="match status" value="1"/>
</dbReference>
<dbReference type="PROSITE" id="PS50113">
    <property type="entry name" value="PAC"/>
    <property type="match status" value="3"/>
</dbReference>
<feature type="domain" description="PAC" evidence="8">
    <location>
        <begin position="204"/>
        <end position="254"/>
    </location>
</feature>
<dbReference type="SUPFAM" id="SSF47384">
    <property type="entry name" value="Homodimeric domain of signal transducing histidine kinase"/>
    <property type="match status" value="1"/>
</dbReference>
<dbReference type="Gene3D" id="3.30.450.20">
    <property type="entry name" value="PAS domain"/>
    <property type="match status" value="3"/>
</dbReference>
<dbReference type="InterPro" id="IPR004358">
    <property type="entry name" value="Sig_transdc_His_kin-like_C"/>
</dbReference>
<evidence type="ECO:0000259" key="7">
    <source>
        <dbReference type="PROSITE" id="PS50112"/>
    </source>
</evidence>
<dbReference type="SUPFAM" id="SSF55785">
    <property type="entry name" value="PYP-like sensor domain (PAS domain)"/>
    <property type="match status" value="3"/>
</dbReference>
<comment type="catalytic activity">
    <reaction evidence="1">
        <text>ATP + protein L-histidine = ADP + protein N-phospho-L-histidine.</text>
        <dbReference type="EC" id="2.7.13.3"/>
    </reaction>
</comment>
<dbReference type="PRINTS" id="PR00344">
    <property type="entry name" value="BCTRLSENSOR"/>
</dbReference>
<dbReference type="InterPro" id="IPR003661">
    <property type="entry name" value="HisK_dim/P_dom"/>
</dbReference>
<dbReference type="SMART" id="SM00086">
    <property type="entry name" value="PAC"/>
    <property type="match status" value="3"/>
</dbReference>
<keyword evidence="10" id="KW-1185">Reference proteome</keyword>
<dbReference type="SMART" id="SM00091">
    <property type="entry name" value="PAS"/>
    <property type="match status" value="3"/>
</dbReference>
<dbReference type="InterPro" id="IPR036097">
    <property type="entry name" value="HisK_dim/P_sf"/>
</dbReference>
<dbReference type="Pfam" id="PF08448">
    <property type="entry name" value="PAS_4"/>
    <property type="match status" value="1"/>
</dbReference>
<dbReference type="InterPro" id="IPR000700">
    <property type="entry name" value="PAS-assoc_C"/>
</dbReference>
<dbReference type="InterPro" id="IPR013656">
    <property type="entry name" value="PAS_4"/>
</dbReference>
<comment type="caution">
    <text evidence="9">The sequence shown here is derived from an EMBL/GenBank/DDBJ whole genome shotgun (WGS) entry which is preliminary data.</text>
</comment>
<dbReference type="InterPro" id="IPR000014">
    <property type="entry name" value="PAS"/>
</dbReference>
<dbReference type="NCBIfam" id="TIGR00229">
    <property type="entry name" value="sensory_box"/>
    <property type="match status" value="3"/>
</dbReference>
<dbReference type="Pfam" id="PF00989">
    <property type="entry name" value="PAS"/>
    <property type="match status" value="1"/>
</dbReference>
<dbReference type="CDD" id="cd00130">
    <property type="entry name" value="PAS"/>
    <property type="match status" value="3"/>
</dbReference>
<dbReference type="Pfam" id="PF00512">
    <property type="entry name" value="HisKA"/>
    <property type="match status" value="1"/>
</dbReference>
<dbReference type="InterPro" id="IPR035965">
    <property type="entry name" value="PAS-like_dom_sf"/>
</dbReference>
<dbReference type="PANTHER" id="PTHR43047">
    <property type="entry name" value="TWO-COMPONENT HISTIDINE PROTEIN KINASE"/>
    <property type="match status" value="1"/>
</dbReference>
<feature type="domain" description="PAC" evidence="8">
    <location>
        <begin position="325"/>
        <end position="375"/>
    </location>
</feature>
<evidence type="ECO:0000256" key="5">
    <source>
        <dbReference type="ARBA" id="ARBA00022777"/>
    </source>
</evidence>
<dbReference type="InterPro" id="IPR001610">
    <property type="entry name" value="PAC"/>
</dbReference>
<dbReference type="PANTHER" id="PTHR43047:SF68">
    <property type="entry name" value="HISTIDINE KINASE 5"/>
    <property type="match status" value="1"/>
</dbReference>
<evidence type="ECO:0000256" key="3">
    <source>
        <dbReference type="ARBA" id="ARBA00022553"/>
    </source>
</evidence>
<dbReference type="Gene3D" id="1.10.287.130">
    <property type="match status" value="1"/>
</dbReference>
<evidence type="ECO:0000256" key="1">
    <source>
        <dbReference type="ARBA" id="ARBA00000085"/>
    </source>
</evidence>
<gene>
    <name evidence="9" type="ORF">ACFQ4M_11910</name>
</gene>
<dbReference type="EC" id="2.7.13.3" evidence="2"/>
<feature type="domain" description="PAS" evidence="7">
    <location>
        <begin position="248"/>
        <end position="301"/>
    </location>
</feature>
<keyword evidence="4" id="KW-0808">Transferase</keyword>
<feature type="domain" description="PAC" evidence="8">
    <location>
        <begin position="75"/>
        <end position="127"/>
    </location>
</feature>
<keyword evidence="3" id="KW-0597">Phosphoprotein</keyword>
<evidence type="ECO:0000256" key="2">
    <source>
        <dbReference type="ARBA" id="ARBA00012438"/>
    </source>
</evidence>
<evidence type="ECO:0000259" key="6">
    <source>
        <dbReference type="PROSITE" id="PS50109"/>
    </source>
</evidence>
<name>A0ABW3WH50_9RHOO</name>
<dbReference type="InterPro" id="IPR005467">
    <property type="entry name" value="His_kinase_dom"/>
</dbReference>